<keyword evidence="4" id="KW-1185">Reference proteome</keyword>
<dbReference type="GO" id="GO:0032259">
    <property type="term" value="P:methylation"/>
    <property type="evidence" value="ECO:0007669"/>
    <property type="project" value="UniProtKB-KW"/>
</dbReference>
<dbReference type="PANTHER" id="PTHR43861">
    <property type="entry name" value="TRANS-ACONITATE 2-METHYLTRANSFERASE-RELATED"/>
    <property type="match status" value="1"/>
</dbReference>
<dbReference type="InterPro" id="IPR029063">
    <property type="entry name" value="SAM-dependent_MTases_sf"/>
</dbReference>
<protein>
    <submittedName>
        <fullName evidence="3">Class I SAM-dependent methyltransferase</fullName>
    </submittedName>
</protein>
<feature type="domain" description="Methyltransferase" evidence="2">
    <location>
        <begin position="46"/>
        <end position="140"/>
    </location>
</feature>
<dbReference type="EMBL" id="JAGSPM010000011">
    <property type="protein sequence ID" value="MBR7748002.1"/>
    <property type="molecule type" value="Genomic_DNA"/>
</dbReference>
<evidence type="ECO:0000256" key="1">
    <source>
        <dbReference type="ARBA" id="ARBA00022679"/>
    </source>
</evidence>
<dbReference type="CDD" id="cd02440">
    <property type="entry name" value="AdoMet_MTases"/>
    <property type="match status" value="1"/>
</dbReference>
<comment type="caution">
    <text evidence="3">The sequence shown here is derived from an EMBL/GenBank/DDBJ whole genome shotgun (WGS) entry which is preliminary data.</text>
</comment>
<keyword evidence="1" id="KW-0808">Transferase</keyword>
<evidence type="ECO:0000259" key="2">
    <source>
        <dbReference type="Pfam" id="PF13649"/>
    </source>
</evidence>
<dbReference type="GO" id="GO:0008168">
    <property type="term" value="F:methyltransferase activity"/>
    <property type="evidence" value="ECO:0007669"/>
    <property type="project" value="UniProtKB-KW"/>
</dbReference>
<dbReference type="RefSeq" id="WP_212685367.1">
    <property type="nucleotide sequence ID" value="NZ_JAGSPM010000011.1"/>
</dbReference>
<gene>
    <name evidence="3" type="ORF">KDM92_15550</name>
</gene>
<dbReference type="InterPro" id="IPR041698">
    <property type="entry name" value="Methyltransf_25"/>
</dbReference>
<dbReference type="Pfam" id="PF13649">
    <property type="entry name" value="Methyltransf_25"/>
    <property type="match status" value="1"/>
</dbReference>
<evidence type="ECO:0000313" key="3">
    <source>
        <dbReference type="EMBL" id="MBR7748002.1"/>
    </source>
</evidence>
<dbReference type="AlphaFoldDB" id="A0A941DKW3"/>
<keyword evidence="3" id="KW-0489">Methyltransferase</keyword>
<dbReference type="SUPFAM" id="SSF53335">
    <property type="entry name" value="S-adenosyl-L-methionine-dependent methyltransferases"/>
    <property type="match status" value="1"/>
</dbReference>
<dbReference type="Gene3D" id="3.40.50.150">
    <property type="entry name" value="Vaccinia Virus protein VP39"/>
    <property type="match status" value="1"/>
</dbReference>
<sequence length="217" mass="24787">MKREALAEYYAQCAESFDEKYQEPDLEEDAYAAAEHVAEALADRDVLELGCGSGFWTQHIAETAKSIFATDINEVMLELAQDHDYPEDKVKFAIADWHDLQLPVELKFNACFAAGMWAHIRRDEYESVFKNIRKAIGSGGLVVLIDDNIVEDFTAPTARTDSDGNTYQIRELPDGRRVEVIKNFPTDSYLKKKFASIARDIRVSRNEFFWMLTCVLK</sequence>
<accession>A0A941DKW3</accession>
<reference evidence="3 4" key="1">
    <citation type="submission" date="2021-04" db="EMBL/GenBank/DDBJ databases">
        <title>novel species isolated from subtropical streams in China.</title>
        <authorList>
            <person name="Lu H."/>
        </authorList>
    </citation>
    <scope>NUCLEOTIDE SEQUENCE [LARGE SCALE GENOMIC DNA]</scope>
    <source>
        <strain evidence="3 4">BYS107W</strain>
    </source>
</reference>
<proteinExistence type="predicted"/>
<organism evidence="3 4">
    <name type="scientific">Undibacterium baiyunense</name>
    <dbReference type="NCBI Taxonomy" id="2828731"/>
    <lineage>
        <taxon>Bacteria</taxon>
        <taxon>Pseudomonadati</taxon>
        <taxon>Pseudomonadota</taxon>
        <taxon>Betaproteobacteria</taxon>
        <taxon>Burkholderiales</taxon>
        <taxon>Oxalobacteraceae</taxon>
        <taxon>Undibacterium</taxon>
    </lineage>
</organism>
<evidence type="ECO:0000313" key="4">
    <source>
        <dbReference type="Proteomes" id="UP000680158"/>
    </source>
</evidence>
<name>A0A941DKW3_9BURK</name>
<dbReference type="Proteomes" id="UP000680158">
    <property type="component" value="Unassembled WGS sequence"/>
</dbReference>